<feature type="signal peptide" evidence="1">
    <location>
        <begin position="1"/>
        <end position="16"/>
    </location>
</feature>
<proteinExistence type="predicted"/>
<dbReference type="AlphaFoldDB" id="A0A448XI90"/>
<keyword evidence="1" id="KW-0732">Signal</keyword>
<evidence type="ECO:0000313" key="2">
    <source>
        <dbReference type="EMBL" id="VEL37164.1"/>
    </source>
</evidence>
<keyword evidence="3" id="KW-1185">Reference proteome</keyword>
<feature type="chain" id="PRO_5019412104" description="Secreted protein" evidence="1">
    <location>
        <begin position="17"/>
        <end position="80"/>
    </location>
</feature>
<dbReference type="EMBL" id="CAAALY010254196">
    <property type="protein sequence ID" value="VEL37164.1"/>
    <property type="molecule type" value="Genomic_DNA"/>
</dbReference>
<organism evidence="2 3">
    <name type="scientific">Protopolystoma xenopodis</name>
    <dbReference type="NCBI Taxonomy" id="117903"/>
    <lineage>
        <taxon>Eukaryota</taxon>
        <taxon>Metazoa</taxon>
        <taxon>Spiralia</taxon>
        <taxon>Lophotrochozoa</taxon>
        <taxon>Platyhelminthes</taxon>
        <taxon>Monogenea</taxon>
        <taxon>Polyopisthocotylea</taxon>
        <taxon>Polystomatidea</taxon>
        <taxon>Polystomatidae</taxon>
        <taxon>Protopolystoma</taxon>
    </lineage>
</organism>
<protein>
    <recommendedName>
        <fullName evidence="4">Secreted protein</fullName>
    </recommendedName>
</protein>
<sequence length="80" mass="8562">MGPILFSFLFARLLEAAGCLGFLEASHAMHEPLLPTFTAFSHQVDSTRESAAICDSGCPTSVPCQQMRLSQTCKVAESIG</sequence>
<reference evidence="2" key="1">
    <citation type="submission" date="2018-11" db="EMBL/GenBank/DDBJ databases">
        <authorList>
            <consortium name="Pathogen Informatics"/>
        </authorList>
    </citation>
    <scope>NUCLEOTIDE SEQUENCE</scope>
</reference>
<gene>
    <name evidence="2" type="ORF">PXEA_LOCUS30604</name>
</gene>
<evidence type="ECO:0000256" key="1">
    <source>
        <dbReference type="SAM" id="SignalP"/>
    </source>
</evidence>
<evidence type="ECO:0008006" key="4">
    <source>
        <dbReference type="Google" id="ProtNLM"/>
    </source>
</evidence>
<comment type="caution">
    <text evidence="2">The sequence shown here is derived from an EMBL/GenBank/DDBJ whole genome shotgun (WGS) entry which is preliminary data.</text>
</comment>
<dbReference type="Proteomes" id="UP000784294">
    <property type="component" value="Unassembled WGS sequence"/>
</dbReference>
<evidence type="ECO:0000313" key="3">
    <source>
        <dbReference type="Proteomes" id="UP000784294"/>
    </source>
</evidence>
<accession>A0A448XI90</accession>
<name>A0A448XI90_9PLAT</name>